<reference evidence="1 2" key="1">
    <citation type="journal article" date="2018" name="Aquat. Microb. Ecol.">
        <title>Gammaproteobacterial methanotrophs dominate.</title>
        <authorList>
            <person name="Rissanen A.J."/>
            <person name="Saarenheimo J."/>
            <person name="Tiirola M."/>
            <person name="Peura S."/>
            <person name="Aalto S.L."/>
            <person name="Karvinen A."/>
            <person name="Nykanen H."/>
        </authorList>
    </citation>
    <scope>NUCLEOTIDE SEQUENCE [LARGE SCALE GENOMIC DNA]</scope>
    <source>
        <strain evidence="1">AMbin10</strain>
    </source>
</reference>
<dbReference type="InterPro" id="IPR036412">
    <property type="entry name" value="HAD-like_sf"/>
</dbReference>
<protein>
    <submittedName>
        <fullName evidence="1">Uncharacterized protein</fullName>
    </submittedName>
</protein>
<accession>A0A2W4T8U5</accession>
<organism evidence="1 2">
    <name type="scientific">Candidatus Methylumidiphilus alinenensis</name>
    <dbReference type="NCBI Taxonomy" id="2202197"/>
    <lineage>
        <taxon>Bacteria</taxon>
        <taxon>Pseudomonadati</taxon>
        <taxon>Pseudomonadota</taxon>
        <taxon>Gammaproteobacteria</taxon>
        <taxon>Methylococcales</taxon>
        <taxon>Candidatus Methylumidiphilus</taxon>
    </lineage>
</organism>
<dbReference type="Proteomes" id="UP000249396">
    <property type="component" value="Unassembled WGS sequence"/>
</dbReference>
<gene>
    <name evidence="1" type="ORF">DM484_08815</name>
</gene>
<dbReference type="EMBL" id="QJPH01000275">
    <property type="protein sequence ID" value="PZN81124.1"/>
    <property type="molecule type" value="Genomic_DNA"/>
</dbReference>
<dbReference type="AlphaFoldDB" id="A0A2W4T8U5"/>
<comment type="caution">
    <text evidence="1">The sequence shown here is derived from an EMBL/GenBank/DDBJ whole genome shotgun (WGS) entry which is preliminary data.</text>
</comment>
<proteinExistence type="predicted"/>
<name>A0A2W4T8U5_9GAMM</name>
<dbReference type="SUPFAM" id="SSF56784">
    <property type="entry name" value="HAD-like"/>
    <property type="match status" value="1"/>
</dbReference>
<evidence type="ECO:0000313" key="2">
    <source>
        <dbReference type="Proteomes" id="UP000249396"/>
    </source>
</evidence>
<sequence length="61" mass="6681">MMAHGEMANPMNMTPLSGIKGILFDLDSVLYIGSRAIEEAIEVVGHIRTATSQQHWDCHGV</sequence>
<evidence type="ECO:0000313" key="1">
    <source>
        <dbReference type="EMBL" id="PZN81124.1"/>
    </source>
</evidence>